<evidence type="ECO:0000256" key="1">
    <source>
        <dbReference type="ARBA" id="ARBA00022723"/>
    </source>
</evidence>
<dbReference type="PANTHER" id="PTHR10587">
    <property type="entry name" value="GLYCOSYL TRANSFERASE-RELATED"/>
    <property type="match status" value="1"/>
</dbReference>
<comment type="caution">
    <text evidence="4">The sequence shown here is derived from an EMBL/GenBank/DDBJ whole genome shotgun (WGS) entry which is preliminary data.</text>
</comment>
<dbReference type="Pfam" id="PF02368">
    <property type="entry name" value="Big_2"/>
    <property type="match status" value="2"/>
</dbReference>
<keyword evidence="1" id="KW-0479">Metal-binding</keyword>
<dbReference type="InterPro" id="IPR003343">
    <property type="entry name" value="Big_2"/>
</dbReference>
<evidence type="ECO:0000256" key="2">
    <source>
        <dbReference type="ARBA" id="ARBA00022801"/>
    </source>
</evidence>
<dbReference type="GO" id="GO:0046872">
    <property type="term" value="F:metal ion binding"/>
    <property type="evidence" value="ECO:0007669"/>
    <property type="project" value="UniProtKB-KW"/>
</dbReference>
<sequence length="455" mass="49077">MISVVAVAADSNLHANSVYVNGRAMVLGVGQEYDYQAVNENLVRYKSYDEDIVTVDSKGVFRAVAKGTAVVKIGSSDVTVYVEDAPTGLRFSEAELSIGEGETYMPPLTVEGSELNTGFRFTSSDPSVIGVDSLGNVTGISQGSADVNVESYNGLKASAKINVLAAPQTVQYPVSEKVLYIGTEKYLKATVPSGSASKMIYTESDNTDVLKTDGAKLIPVSEGEATVTAETYNGKTATCRIVVSKAPFYIRTDLDPGKPMIALSFDDGPNAGTTNTVLDTLQQYGASATFFMVSNRLSKSGNADCAKRMVELGCQLGNHTYDHSHYGGDVTAQDISKGIEAIKAATGYAPTAFRPTGGYLSDIIKENASAPICLWNVDTNDWKYKDSEKLKNYVLYAADDGDIILMHDIYKTSAEAVQKFMPELTERGYQIVNIAELAYYKDTEMKNGQIYSSFK</sequence>
<reference evidence="4" key="2">
    <citation type="submission" date="2021-04" db="EMBL/GenBank/DDBJ databases">
        <authorList>
            <person name="Gilroy R."/>
        </authorList>
    </citation>
    <scope>NUCLEOTIDE SEQUENCE</scope>
    <source>
        <strain evidence="4">421</strain>
    </source>
</reference>
<dbReference type="InterPro" id="IPR002509">
    <property type="entry name" value="NODB_dom"/>
</dbReference>
<dbReference type="InterPro" id="IPR050248">
    <property type="entry name" value="Polysacc_deacetylase_ArnD"/>
</dbReference>
<organism evidence="4 5">
    <name type="scientific">Candidatus Eubacterium faecipullorum</name>
    <dbReference type="NCBI Taxonomy" id="2838571"/>
    <lineage>
        <taxon>Bacteria</taxon>
        <taxon>Bacillati</taxon>
        <taxon>Bacillota</taxon>
        <taxon>Clostridia</taxon>
        <taxon>Eubacteriales</taxon>
        <taxon>Eubacteriaceae</taxon>
        <taxon>Eubacterium</taxon>
    </lineage>
</organism>
<dbReference type="Gene3D" id="3.20.20.370">
    <property type="entry name" value="Glycoside hydrolase/deacetylase"/>
    <property type="match status" value="1"/>
</dbReference>
<dbReference type="Gene3D" id="2.60.40.1080">
    <property type="match status" value="3"/>
</dbReference>
<dbReference type="EMBL" id="DXGE01000016">
    <property type="protein sequence ID" value="HIW85602.1"/>
    <property type="molecule type" value="Genomic_DNA"/>
</dbReference>
<accession>A0A9D1UF77</accession>
<dbReference type="InterPro" id="IPR008964">
    <property type="entry name" value="Invasin/intimin_cell_adhesion"/>
</dbReference>
<dbReference type="InterPro" id="IPR011330">
    <property type="entry name" value="Glyco_hydro/deAcase_b/a-brl"/>
</dbReference>
<dbReference type="Pfam" id="PF01522">
    <property type="entry name" value="Polysacc_deac_1"/>
    <property type="match status" value="1"/>
</dbReference>
<dbReference type="Proteomes" id="UP000824205">
    <property type="component" value="Unassembled WGS sequence"/>
</dbReference>
<dbReference type="GO" id="GO:0005975">
    <property type="term" value="P:carbohydrate metabolic process"/>
    <property type="evidence" value="ECO:0007669"/>
    <property type="project" value="InterPro"/>
</dbReference>
<dbReference type="PROSITE" id="PS51677">
    <property type="entry name" value="NODB"/>
    <property type="match status" value="1"/>
</dbReference>
<dbReference type="SUPFAM" id="SSF88713">
    <property type="entry name" value="Glycoside hydrolase/deacetylase"/>
    <property type="match status" value="1"/>
</dbReference>
<gene>
    <name evidence="4" type="ORF">IAA48_03815</name>
</gene>
<evidence type="ECO:0000313" key="4">
    <source>
        <dbReference type="EMBL" id="HIW85602.1"/>
    </source>
</evidence>
<dbReference type="GO" id="GO:0016020">
    <property type="term" value="C:membrane"/>
    <property type="evidence" value="ECO:0007669"/>
    <property type="project" value="TreeGrafter"/>
</dbReference>
<dbReference type="PANTHER" id="PTHR10587:SF133">
    <property type="entry name" value="CHITIN DEACETYLASE 1-RELATED"/>
    <property type="match status" value="1"/>
</dbReference>
<protein>
    <submittedName>
        <fullName evidence="4">Polysaccharide deacetylase family protein</fullName>
    </submittedName>
</protein>
<keyword evidence="2" id="KW-0378">Hydrolase</keyword>
<feature type="domain" description="NodB homology" evidence="3">
    <location>
        <begin position="259"/>
        <end position="432"/>
    </location>
</feature>
<name>A0A9D1UF77_9FIRM</name>
<proteinExistence type="predicted"/>
<dbReference type="SUPFAM" id="SSF49373">
    <property type="entry name" value="Invasin/intimin cell-adhesion fragments"/>
    <property type="match status" value="2"/>
</dbReference>
<dbReference type="GO" id="GO:0016810">
    <property type="term" value="F:hydrolase activity, acting on carbon-nitrogen (but not peptide) bonds"/>
    <property type="evidence" value="ECO:0007669"/>
    <property type="project" value="InterPro"/>
</dbReference>
<reference evidence="4" key="1">
    <citation type="journal article" date="2021" name="PeerJ">
        <title>Extensive microbial diversity within the chicken gut microbiome revealed by metagenomics and culture.</title>
        <authorList>
            <person name="Gilroy R."/>
            <person name="Ravi A."/>
            <person name="Getino M."/>
            <person name="Pursley I."/>
            <person name="Horton D.L."/>
            <person name="Alikhan N.F."/>
            <person name="Baker D."/>
            <person name="Gharbi K."/>
            <person name="Hall N."/>
            <person name="Watson M."/>
            <person name="Adriaenssens E.M."/>
            <person name="Foster-Nyarko E."/>
            <person name="Jarju S."/>
            <person name="Secka A."/>
            <person name="Antonio M."/>
            <person name="Oren A."/>
            <person name="Chaudhuri R.R."/>
            <person name="La Ragione R."/>
            <person name="Hildebrand F."/>
            <person name="Pallen M.J."/>
        </authorList>
    </citation>
    <scope>NUCLEOTIDE SEQUENCE</scope>
    <source>
        <strain evidence="4">421</strain>
    </source>
</reference>
<evidence type="ECO:0000313" key="5">
    <source>
        <dbReference type="Proteomes" id="UP000824205"/>
    </source>
</evidence>
<dbReference type="SMART" id="SM00635">
    <property type="entry name" value="BID_2"/>
    <property type="match status" value="3"/>
</dbReference>
<dbReference type="AlphaFoldDB" id="A0A9D1UF77"/>
<evidence type="ECO:0000259" key="3">
    <source>
        <dbReference type="PROSITE" id="PS51677"/>
    </source>
</evidence>